<evidence type="ECO:0000313" key="5">
    <source>
        <dbReference type="Proteomes" id="UP001232536"/>
    </source>
</evidence>
<dbReference type="PANTHER" id="PTHR11365:SF23">
    <property type="entry name" value="HYPOTHETICAL 5-OXOPROLINASE (EUROFUNG)-RELATED"/>
    <property type="match status" value="1"/>
</dbReference>
<dbReference type="Pfam" id="PF01968">
    <property type="entry name" value="Hydantoinase_A"/>
    <property type="match status" value="1"/>
</dbReference>
<dbReference type="Pfam" id="PF05378">
    <property type="entry name" value="Hydant_A_N"/>
    <property type="match status" value="1"/>
</dbReference>
<evidence type="ECO:0000259" key="2">
    <source>
        <dbReference type="Pfam" id="PF05378"/>
    </source>
</evidence>
<evidence type="ECO:0000259" key="1">
    <source>
        <dbReference type="Pfam" id="PF01968"/>
    </source>
</evidence>
<dbReference type="Pfam" id="PF19278">
    <property type="entry name" value="Hydant_A_C"/>
    <property type="match status" value="1"/>
</dbReference>
<dbReference type="InterPro" id="IPR002821">
    <property type="entry name" value="Hydantoinase_A"/>
</dbReference>
<evidence type="ECO:0000259" key="3">
    <source>
        <dbReference type="Pfam" id="PF19278"/>
    </source>
</evidence>
<dbReference type="RefSeq" id="WP_304601736.1">
    <property type="nucleotide sequence ID" value="NZ_JAUQYP010000001.1"/>
</dbReference>
<proteinExistence type="predicted"/>
<dbReference type="InterPro" id="IPR049517">
    <property type="entry name" value="ACX-like_C"/>
</dbReference>
<dbReference type="InterPro" id="IPR045079">
    <property type="entry name" value="Oxoprolinase-like"/>
</dbReference>
<evidence type="ECO:0000313" key="4">
    <source>
        <dbReference type="EMBL" id="MDO8108148.1"/>
    </source>
</evidence>
<dbReference type="PANTHER" id="PTHR11365">
    <property type="entry name" value="5-OXOPROLINASE RELATED"/>
    <property type="match status" value="1"/>
</dbReference>
<feature type="domain" description="Hydantoinase/oxoprolinase N-terminal" evidence="2">
    <location>
        <begin position="11"/>
        <end position="182"/>
    </location>
</feature>
<comment type="caution">
    <text evidence="4">The sequence shown here is derived from an EMBL/GenBank/DDBJ whole genome shotgun (WGS) entry which is preliminary data.</text>
</comment>
<reference evidence="4 5" key="1">
    <citation type="submission" date="2023-07" db="EMBL/GenBank/DDBJ databases">
        <title>Description of novel actinomycetes strains, isolated from tidal flat sediment.</title>
        <authorList>
            <person name="Lu C."/>
        </authorList>
    </citation>
    <scope>NUCLEOTIDE SEQUENCE [LARGE SCALE GENOMIC DNA]</scope>
    <source>
        <strain evidence="4 5">SYSU T00b441</strain>
    </source>
</reference>
<organism evidence="4 5">
    <name type="scientific">Actinotalea lenta</name>
    <dbReference type="NCBI Taxonomy" id="3064654"/>
    <lineage>
        <taxon>Bacteria</taxon>
        <taxon>Bacillati</taxon>
        <taxon>Actinomycetota</taxon>
        <taxon>Actinomycetes</taxon>
        <taxon>Micrococcales</taxon>
        <taxon>Cellulomonadaceae</taxon>
        <taxon>Actinotalea</taxon>
    </lineage>
</organism>
<feature type="domain" description="Acetophenone carboxylase-like C-terminal" evidence="3">
    <location>
        <begin position="547"/>
        <end position="658"/>
    </location>
</feature>
<keyword evidence="5" id="KW-1185">Reference proteome</keyword>
<dbReference type="Proteomes" id="UP001232536">
    <property type="component" value="Unassembled WGS sequence"/>
</dbReference>
<protein>
    <submittedName>
        <fullName evidence="4">Hydantoinase/oxoprolinase family protein</fullName>
    </submittedName>
</protein>
<sequence>MTGRHDGSGSRLGVDVGGTFTDVVVVAPDGRVRIDKVPSTPRDQSDGVLAGWRALGLDPAALAAFAHGTTVATNALLERRGGRTALVTTEGFRDLLEIGRQDRASLYDLTRHRPAPLVPRDLRFVVRERMSPDGVVVPLDPASLARAVDAVAGAGVDAVAVCLLFGFLHPEHERAVGEAVRRRLPHVAVSLSHEVLPEFREYERMSTTVADAYLRPRMAAYLERLAARAADAGLPAPTVMQSSGGVLDVAVAARHPARFVLSGPAGGVVGASHVAGLSGYPDVLTFDMGGTSTDVAPVVGGQVQLTTEAVVAGVPLRLPMVDVHTVSAGGGSVAWVDEGGALRVGPHSAGADPGPVAYGLGGTEPTVTDANLVLGALPDGARLGGDIVLRRGAAERALAALGARLGLDARQTALGVVRVADTEMVRALRVISVERGLDPRDFALVAFGGAGGLHACALAEQLGSSTVLVPRAAGVLSALGLAISEVRHDHVATVAGRHDADLEAMFGELEDRAGAALPGATLARQADLRYAGQSFELTVPGATRAALVEAFGDAHERRYGHRIDDEPVEVVNVRVVATRAGAVPDLRGSERPAAAHGSRVGHRRLLLDTGETTASVHDRTRMAPGSTVAGPAVVQMPESTCVVRPGWSGRVDEVGTLVLRREEAR</sequence>
<gene>
    <name evidence="4" type="ORF">Q6348_13180</name>
</gene>
<dbReference type="EMBL" id="JAUQYP010000001">
    <property type="protein sequence ID" value="MDO8108148.1"/>
    <property type="molecule type" value="Genomic_DNA"/>
</dbReference>
<feature type="domain" description="Hydantoinase A/oxoprolinase" evidence="1">
    <location>
        <begin position="204"/>
        <end position="489"/>
    </location>
</feature>
<dbReference type="InterPro" id="IPR008040">
    <property type="entry name" value="Hydant_A_N"/>
</dbReference>
<name>A0ABT9DEW7_9CELL</name>
<accession>A0ABT9DEW7</accession>